<dbReference type="OrthoDB" id="9810385at2"/>
<dbReference type="Gene3D" id="3.40.50.10140">
    <property type="entry name" value="Toll/interleukin-1 receptor homology (TIR) domain"/>
    <property type="match status" value="1"/>
</dbReference>
<accession>A0A0E4CQK5</accession>
<evidence type="ECO:0000313" key="1">
    <source>
        <dbReference type="EMBL" id="CQD21005.1"/>
    </source>
</evidence>
<dbReference type="Proteomes" id="UP000199251">
    <property type="component" value="Unassembled WGS sequence"/>
</dbReference>
<proteinExistence type="predicted"/>
<reference evidence="1 2" key="1">
    <citation type="submission" date="2015-03" db="EMBL/GenBank/DDBJ databases">
        <authorList>
            <person name="Urmite Genomes"/>
        </authorList>
    </citation>
    <scope>NUCLEOTIDE SEQUENCE [LARGE SCALE GENOMIC DNA]</scope>
    <source>
        <strain evidence="1 2">CSUR P1491</strain>
    </source>
</reference>
<sequence>MVFYRRSELSARAQRRVAATGEAPGDVLYRMDATASITRTFDVFLSHSYLNTSEILEIVKILEEARLSAYVDWIVDHQLDRLEVTRETAELLRQRMTQCTWMIFATSTSSPTSKWMPWELGFFDGQFFDRAFGERIFIMPIDDSTPGEYGQEYLELYPALEKVEAFGRAVTAAVSVNRQGYLPLRDLAIGKTRYRSFGGL</sequence>
<dbReference type="STRING" id="141349.BN1232_05115"/>
<dbReference type="AlphaFoldDB" id="A0A0E4CQK5"/>
<dbReference type="EMBL" id="CTEE01000001">
    <property type="protein sequence ID" value="CQD21005.1"/>
    <property type="molecule type" value="Genomic_DNA"/>
</dbReference>
<dbReference type="InterPro" id="IPR035897">
    <property type="entry name" value="Toll_tir_struct_dom_sf"/>
</dbReference>
<name>A0A0E4CQK5_MYCLN</name>
<gene>
    <name evidence="1" type="ORF">BN1232_05115</name>
</gene>
<dbReference type="RefSeq" id="WP_090606771.1">
    <property type="nucleotide sequence ID" value="NZ_CTEE01000001.1"/>
</dbReference>
<dbReference type="SUPFAM" id="SSF52200">
    <property type="entry name" value="Toll/Interleukin receptor TIR domain"/>
    <property type="match status" value="1"/>
</dbReference>
<evidence type="ECO:0000313" key="2">
    <source>
        <dbReference type="Proteomes" id="UP000199251"/>
    </source>
</evidence>
<protein>
    <recommendedName>
        <fullName evidence="3">TIR domain-containing protein</fullName>
    </recommendedName>
</protein>
<organism evidence="1 2">
    <name type="scientific">Mycobacterium lentiflavum</name>
    <dbReference type="NCBI Taxonomy" id="141349"/>
    <lineage>
        <taxon>Bacteria</taxon>
        <taxon>Bacillati</taxon>
        <taxon>Actinomycetota</taxon>
        <taxon>Actinomycetes</taxon>
        <taxon>Mycobacteriales</taxon>
        <taxon>Mycobacteriaceae</taxon>
        <taxon>Mycobacterium</taxon>
        <taxon>Mycobacterium simiae complex</taxon>
    </lineage>
</organism>
<evidence type="ECO:0008006" key="3">
    <source>
        <dbReference type="Google" id="ProtNLM"/>
    </source>
</evidence>